<feature type="domain" description="Metallo-beta-lactamase" evidence="5">
    <location>
        <begin position="32"/>
        <end position="200"/>
    </location>
</feature>
<dbReference type="SUPFAM" id="SSF56281">
    <property type="entry name" value="Metallo-hydrolase/oxidoreductase"/>
    <property type="match status" value="1"/>
</dbReference>
<gene>
    <name evidence="6" type="ORF">LSH36_777g02092</name>
</gene>
<name>A0AAD9J0R1_9ANNE</name>
<dbReference type="InterPro" id="IPR036866">
    <property type="entry name" value="RibonucZ/Hydroxyglut_hydro"/>
</dbReference>
<evidence type="ECO:0000256" key="2">
    <source>
        <dbReference type="ARBA" id="ARBA00022723"/>
    </source>
</evidence>
<dbReference type="GO" id="GO:0016787">
    <property type="term" value="F:hydrolase activity"/>
    <property type="evidence" value="ECO:0007669"/>
    <property type="project" value="UniProtKB-KW"/>
</dbReference>
<dbReference type="Pfam" id="PF00753">
    <property type="entry name" value="Lactamase_B"/>
    <property type="match status" value="1"/>
</dbReference>
<evidence type="ECO:0000256" key="4">
    <source>
        <dbReference type="ARBA" id="ARBA00022833"/>
    </source>
</evidence>
<protein>
    <recommendedName>
        <fullName evidence="5">Metallo-beta-lactamase domain-containing protein</fullName>
    </recommendedName>
</protein>
<dbReference type="Pfam" id="PF17778">
    <property type="entry name" value="WHD_BLACT"/>
    <property type="match status" value="1"/>
</dbReference>
<comment type="similarity">
    <text evidence="1">Belongs to the metallo-beta-lactamase superfamily. Glyoxalase II family.</text>
</comment>
<comment type="caution">
    <text evidence="6">The sequence shown here is derived from an EMBL/GenBank/DDBJ whole genome shotgun (WGS) entry which is preliminary data.</text>
</comment>
<dbReference type="PANTHER" id="PTHR23131:SF0">
    <property type="entry name" value="ENDORIBONUCLEASE LACTB2"/>
    <property type="match status" value="1"/>
</dbReference>
<evidence type="ECO:0000256" key="1">
    <source>
        <dbReference type="ARBA" id="ARBA00006759"/>
    </source>
</evidence>
<dbReference type="EMBL" id="JAODUP010000777">
    <property type="protein sequence ID" value="KAK2144199.1"/>
    <property type="molecule type" value="Genomic_DNA"/>
</dbReference>
<dbReference type="Gene3D" id="3.60.15.10">
    <property type="entry name" value="Ribonuclease Z/Hydroxyacylglutathione hydrolase-like"/>
    <property type="match status" value="1"/>
</dbReference>
<dbReference type="GO" id="GO:0004521">
    <property type="term" value="F:RNA endonuclease activity"/>
    <property type="evidence" value="ECO:0007669"/>
    <property type="project" value="TreeGrafter"/>
</dbReference>
<dbReference type="FunFam" id="3.60.15.10:FF:000017">
    <property type="entry name" value="Lactamase beta 2"/>
    <property type="match status" value="1"/>
</dbReference>
<dbReference type="FunFam" id="1.10.10.10:FF:000328">
    <property type="entry name" value="Lactamase beta 2"/>
    <property type="match status" value="1"/>
</dbReference>
<organism evidence="6 7">
    <name type="scientific">Paralvinella palmiformis</name>
    <dbReference type="NCBI Taxonomy" id="53620"/>
    <lineage>
        <taxon>Eukaryota</taxon>
        <taxon>Metazoa</taxon>
        <taxon>Spiralia</taxon>
        <taxon>Lophotrochozoa</taxon>
        <taxon>Annelida</taxon>
        <taxon>Polychaeta</taxon>
        <taxon>Sedentaria</taxon>
        <taxon>Canalipalpata</taxon>
        <taxon>Terebellida</taxon>
        <taxon>Terebelliformia</taxon>
        <taxon>Alvinellidae</taxon>
        <taxon>Paralvinella</taxon>
    </lineage>
</organism>
<evidence type="ECO:0000259" key="5">
    <source>
        <dbReference type="SMART" id="SM00849"/>
    </source>
</evidence>
<evidence type="ECO:0000256" key="3">
    <source>
        <dbReference type="ARBA" id="ARBA00022801"/>
    </source>
</evidence>
<keyword evidence="7" id="KW-1185">Reference proteome</keyword>
<dbReference type="GO" id="GO:0003727">
    <property type="term" value="F:single-stranded RNA binding"/>
    <property type="evidence" value="ECO:0007669"/>
    <property type="project" value="TreeGrafter"/>
</dbReference>
<keyword evidence="4" id="KW-0862">Zinc</keyword>
<dbReference type="AlphaFoldDB" id="A0AAD9J0R1"/>
<sequence>MQALSFIPKIQQLSSRVIRILGCNPGPLTLQGTNTYLVGSGSRRILIDCGEDGYPEYIESLNSVLADYNTGIQEIIITHWHHDHTGGIPDVCKHVTKSSDTKISKYPRQVSVDETIGEGLKYTYIKDGEVFKTDGASLRAVYTPGHTDDHIGLLLEEEKAFFTGDCVLGEGTCVFEDLYDYMKSLKKILTFSPSIVYPAHGAVVADPHSHIEYYIRHRNERESQIFKAIQSQKYQPLTAMEIVKIVYQEIPEQLHKAAANNVELHLGKLVKDRLVEVVSSEGETKWRSLQGSKI</sequence>
<proteinExistence type="inferred from homology"/>
<dbReference type="GO" id="GO:0046872">
    <property type="term" value="F:metal ion binding"/>
    <property type="evidence" value="ECO:0007669"/>
    <property type="project" value="UniProtKB-KW"/>
</dbReference>
<dbReference type="CDD" id="cd07722">
    <property type="entry name" value="LACTB2-like_MBL-fold"/>
    <property type="match status" value="1"/>
</dbReference>
<keyword evidence="2" id="KW-0479">Metal-binding</keyword>
<dbReference type="InterPro" id="IPR050662">
    <property type="entry name" value="Sec-metab_biosynth-thioest"/>
</dbReference>
<dbReference type="InterPro" id="IPR047921">
    <property type="entry name" value="LACTB2-like_MBL-fold"/>
</dbReference>
<keyword evidence="3" id="KW-0378">Hydrolase</keyword>
<dbReference type="Proteomes" id="UP001208570">
    <property type="component" value="Unassembled WGS sequence"/>
</dbReference>
<accession>A0AAD9J0R1</accession>
<evidence type="ECO:0000313" key="7">
    <source>
        <dbReference type="Proteomes" id="UP001208570"/>
    </source>
</evidence>
<dbReference type="PANTHER" id="PTHR23131">
    <property type="entry name" value="ENDORIBONUCLEASE LACTB2"/>
    <property type="match status" value="1"/>
</dbReference>
<dbReference type="InterPro" id="IPR036388">
    <property type="entry name" value="WH-like_DNA-bd_sf"/>
</dbReference>
<dbReference type="Gene3D" id="1.10.10.10">
    <property type="entry name" value="Winged helix-like DNA-binding domain superfamily/Winged helix DNA-binding domain"/>
    <property type="match status" value="1"/>
</dbReference>
<evidence type="ECO:0000313" key="6">
    <source>
        <dbReference type="EMBL" id="KAK2144199.1"/>
    </source>
</evidence>
<dbReference type="SMART" id="SM00849">
    <property type="entry name" value="Lactamase_B"/>
    <property type="match status" value="1"/>
</dbReference>
<dbReference type="InterPro" id="IPR001279">
    <property type="entry name" value="Metallo-B-lactamas"/>
</dbReference>
<dbReference type="GO" id="GO:0005759">
    <property type="term" value="C:mitochondrial matrix"/>
    <property type="evidence" value="ECO:0007669"/>
    <property type="project" value="TreeGrafter"/>
</dbReference>
<dbReference type="InterPro" id="IPR041516">
    <property type="entry name" value="LACTB2_WH"/>
</dbReference>
<reference evidence="6" key="1">
    <citation type="journal article" date="2023" name="Mol. Biol. Evol.">
        <title>Third-Generation Sequencing Reveals the Adaptive Role of the Epigenome in Three Deep-Sea Polychaetes.</title>
        <authorList>
            <person name="Perez M."/>
            <person name="Aroh O."/>
            <person name="Sun Y."/>
            <person name="Lan Y."/>
            <person name="Juniper S.K."/>
            <person name="Young C.R."/>
            <person name="Angers B."/>
            <person name="Qian P.Y."/>
        </authorList>
    </citation>
    <scope>NUCLEOTIDE SEQUENCE</scope>
    <source>
        <strain evidence="6">P08H-3</strain>
    </source>
</reference>